<name>A0ABQ8Q9P4_9AGAR</name>
<gene>
    <name evidence="2" type="ORF">F5050DRAFT_1713061</name>
</gene>
<proteinExistence type="predicted"/>
<accession>A0ABQ8Q9P4</accession>
<evidence type="ECO:0000313" key="3">
    <source>
        <dbReference type="Proteomes" id="UP001163828"/>
    </source>
</evidence>
<dbReference type="EMBL" id="MU790662">
    <property type="protein sequence ID" value="KAJ3995255.1"/>
    <property type="molecule type" value="Genomic_DNA"/>
</dbReference>
<feature type="compositionally biased region" description="Acidic residues" evidence="1">
    <location>
        <begin position="151"/>
        <end position="168"/>
    </location>
</feature>
<feature type="region of interest" description="Disordered" evidence="1">
    <location>
        <begin position="1"/>
        <end position="33"/>
    </location>
</feature>
<feature type="region of interest" description="Disordered" evidence="1">
    <location>
        <begin position="140"/>
        <end position="168"/>
    </location>
</feature>
<feature type="compositionally biased region" description="Polar residues" evidence="1">
    <location>
        <begin position="16"/>
        <end position="28"/>
    </location>
</feature>
<evidence type="ECO:0000256" key="1">
    <source>
        <dbReference type="SAM" id="MobiDB-lite"/>
    </source>
</evidence>
<sequence length="168" mass="18091">MAPPMTRQAARRNRPRTLTGTTDNSDVPTQAEEPNPFVANAQSFAPYSESISALGGQRRNNIFGPTTAASLPTTEVAPEVAIGGTTETMDYEFQTLYTASGMPVQVRTPRRNTHIATTSSNTIIPPSPMAATIMGQILFRNTPTGPQIPEGPEDEEGEDLEDNDERGN</sequence>
<reference evidence="2" key="1">
    <citation type="submission" date="2022-08" db="EMBL/GenBank/DDBJ databases">
        <authorList>
            <consortium name="DOE Joint Genome Institute"/>
            <person name="Min B."/>
            <person name="Riley R."/>
            <person name="Sierra-Patev S."/>
            <person name="Naranjo-Ortiz M."/>
            <person name="Looney B."/>
            <person name="Konkel Z."/>
            <person name="Slot J.C."/>
            <person name="Sakamoto Y."/>
            <person name="Steenwyk J.L."/>
            <person name="Rokas A."/>
            <person name="Carro J."/>
            <person name="Camarero S."/>
            <person name="Ferreira P."/>
            <person name="Molpeceres G."/>
            <person name="Ruiz-Duenas F.J."/>
            <person name="Serrano A."/>
            <person name="Henrissat B."/>
            <person name="Drula E."/>
            <person name="Hughes K.W."/>
            <person name="Mata J.L."/>
            <person name="Ishikawa N.K."/>
            <person name="Vargas-Isla R."/>
            <person name="Ushijima S."/>
            <person name="Smith C.A."/>
            <person name="Ahrendt S."/>
            <person name="Andreopoulos W."/>
            <person name="He G."/>
            <person name="Labutti K."/>
            <person name="Lipzen A."/>
            <person name="Ng V."/>
            <person name="Sandor L."/>
            <person name="Barry K."/>
            <person name="Martinez A.T."/>
            <person name="Xiao Y."/>
            <person name="Gibbons J.G."/>
            <person name="Terashima K."/>
            <person name="Hibbett D.S."/>
            <person name="Grigoriev I.V."/>
        </authorList>
    </citation>
    <scope>NUCLEOTIDE SEQUENCE</scope>
    <source>
        <strain evidence="2">TFB10827</strain>
    </source>
</reference>
<comment type="caution">
    <text evidence="2">The sequence shown here is derived from an EMBL/GenBank/DDBJ whole genome shotgun (WGS) entry which is preliminary data.</text>
</comment>
<keyword evidence="3" id="KW-1185">Reference proteome</keyword>
<evidence type="ECO:0000313" key="2">
    <source>
        <dbReference type="EMBL" id="KAJ3995255.1"/>
    </source>
</evidence>
<dbReference type="Proteomes" id="UP001163828">
    <property type="component" value="Unassembled WGS sequence"/>
</dbReference>
<protein>
    <submittedName>
        <fullName evidence="2">Uncharacterized protein</fullName>
    </submittedName>
</protein>
<organism evidence="2 3">
    <name type="scientific">Lentinula boryana</name>
    <dbReference type="NCBI Taxonomy" id="40481"/>
    <lineage>
        <taxon>Eukaryota</taxon>
        <taxon>Fungi</taxon>
        <taxon>Dikarya</taxon>
        <taxon>Basidiomycota</taxon>
        <taxon>Agaricomycotina</taxon>
        <taxon>Agaricomycetes</taxon>
        <taxon>Agaricomycetidae</taxon>
        <taxon>Agaricales</taxon>
        <taxon>Marasmiineae</taxon>
        <taxon>Omphalotaceae</taxon>
        <taxon>Lentinula</taxon>
    </lineage>
</organism>